<evidence type="ECO:0000313" key="3">
    <source>
        <dbReference type="EMBL" id="GAF03201.1"/>
    </source>
</evidence>
<name>W7YFI2_9BACT</name>
<dbReference type="RefSeq" id="WP_027471245.1">
    <property type="nucleotide sequence ID" value="NZ_BAMD01000019.1"/>
</dbReference>
<dbReference type="InterPro" id="IPR021255">
    <property type="entry name" value="DUF2807"/>
</dbReference>
<dbReference type="eggNOG" id="COG3595">
    <property type="taxonomic scope" value="Bacteria"/>
</dbReference>
<protein>
    <recommendedName>
        <fullName evidence="2">Putative auto-transporter adhesin head GIN domain-containing protein</fullName>
    </recommendedName>
</protein>
<organism evidence="3 4">
    <name type="scientific">Saccharicrinis fermentans DSM 9555 = JCM 21142</name>
    <dbReference type="NCBI Taxonomy" id="869213"/>
    <lineage>
        <taxon>Bacteria</taxon>
        <taxon>Pseudomonadati</taxon>
        <taxon>Bacteroidota</taxon>
        <taxon>Bacteroidia</taxon>
        <taxon>Marinilabiliales</taxon>
        <taxon>Marinilabiliaceae</taxon>
        <taxon>Saccharicrinis</taxon>
    </lineage>
</organism>
<evidence type="ECO:0000313" key="4">
    <source>
        <dbReference type="Proteomes" id="UP000019402"/>
    </source>
</evidence>
<accession>W7YFI2</accession>
<feature type="signal peptide" evidence="1">
    <location>
        <begin position="1"/>
        <end position="19"/>
    </location>
</feature>
<dbReference type="Pfam" id="PF10988">
    <property type="entry name" value="DUF2807"/>
    <property type="match status" value="1"/>
</dbReference>
<evidence type="ECO:0000259" key="2">
    <source>
        <dbReference type="Pfam" id="PF10988"/>
    </source>
</evidence>
<dbReference type="Gene3D" id="2.160.20.120">
    <property type="match status" value="1"/>
</dbReference>
<dbReference type="OrthoDB" id="704821at2"/>
<keyword evidence="1" id="KW-0732">Signal</keyword>
<comment type="caution">
    <text evidence="3">The sequence shown here is derived from an EMBL/GenBank/DDBJ whole genome shotgun (WGS) entry which is preliminary data.</text>
</comment>
<reference evidence="3 4" key="1">
    <citation type="journal article" date="2014" name="Genome Announc.">
        <title>Draft Genome Sequence of Cytophaga fermentans JCM 21142T, a Facultative Anaerobe Isolated from Marine Mud.</title>
        <authorList>
            <person name="Starns D."/>
            <person name="Oshima K."/>
            <person name="Suda W."/>
            <person name="Iino T."/>
            <person name="Yuki M."/>
            <person name="Inoue J."/>
            <person name="Kitamura K."/>
            <person name="Iida T."/>
            <person name="Darby A."/>
            <person name="Hattori M."/>
            <person name="Ohkuma M."/>
        </authorList>
    </citation>
    <scope>NUCLEOTIDE SEQUENCE [LARGE SCALE GENOMIC DNA]</scope>
    <source>
        <strain evidence="3 4">JCM 21142</strain>
    </source>
</reference>
<dbReference type="EMBL" id="BAMD01000019">
    <property type="protein sequence ID" value="GAF03201.1"/>
    <property type="molecule type" value="Genomic_DNA"/>
</dbReference>
<dbReference type="STRING" id="869213.GCA_000517085_01417"/>
<proteinExistence type="predicted"/>
<keyword evidence="4" id="KW-1185">Reference proteome</keyword>
<gene>
    <name evidence="3" type="ORF">JCM21142_41866</name>
</gene>
<dbReference type="AlphaFoldDB" id="W7YFI2"/>
<sequence>MKKLFLALVLFGAFTALFAQDRKTQTRNIGTFTEIYAGKGINVTLIEGKKESLKVEIENGELTDVITNLKGRRLEIKLKTKIYKNVAVQVYVTYKSIKAIQTGTGGFVDASNTIYAENLDLKAGTGSTIILDIDTKTVASSLSSSKIELVGQTEYQDVTTNTGGKYIADKLSSRETFVKASTGGSAWVTATDKLEAKTSTGGKVTYSGEPEKLILTGNVHKEN</sequence>
<feature type="chain" id="PRO_5004904284" description="Putative auto-transporter adhesin head GIN domain-containing protein" evidence="1">
    <location>
        <begin position="20"/>
        <end position="223"/>
    </location>
</feature>
<dbReference type="Proteomes" id="UP000019402">
    <property type="component" value="Unassembled WGS sequence"/>
</dbReference>
<feature type="domain" description="Putative auto-transporter adhesin head GIN" evidence="2">
    <location>
        <begin position="32"/>
        <end position="210"/>
    </location>
</feature>
<evidence type="ECO:0000256" key="1">
    <source>
        <dbReference type="SAM" id="SignalP"/>
    </source>
</evidence>